<dbReference type="Pfam" id="PF00384">
    <property type="entry name" value="Molybdopterin"/>
    <property type="match status" value="1"/>
</dbReference>
<evidence type="ECO:0000256" key="9">
    <source>
        <dbReference type="ARBA" id="ARBA00023014"/>
    </source>
</evidence>
<name>A0ABW4JTX8_9HYPH</name>
<dbReference type="PROSITE" id="PS51669">
    <property type="entry name" value="4FE4S_MOW_BIS_MGD"/>
    <property type="match status" value="1"/>
</dbReference>
<comment type="similarity">
    <text evidence="3">Belongs to the prokaryotic molybdopterin-containing oxidoreductase family. NasA/NapA/NarB subfamily.</text>
</comment>
<dbReference type="InterPro" id="IPR009010">
    <property type="entry name" value="Asp_de-COase-like_dom_sf"/>
</dbReference>
<keyword evidence="6" id="KW-0479">Metal-binding</keyword>
<evidence type="ECO:0000256" key="3">
    <source>
        <dbReference type="ARBA" id="ARBA00008747"/>
    </source>
</evidence>
<evidence type="ECO:0000256" key="5">
    <source>
        <dbReference type="ARBA" id="ARBA00022505"/>
    </source>
</evidence>
<dbReference type="SMART" id="SM00926">
    <property type="entry name" value="Molybdop_Fe4S4"/>
    <property type="match status" value="1"/>
</dbReference>
<dbReference type="Gene3D" id="2.40.40.20">
    <property type="match status" value="1"/>
</dbReference>
<protein>
    <submittedName>
        <fullName evidence="12">Molybdopterin-dependent oxidoreductase</fullName>
    </submittedName>
</protein>
<dbReference type="RefSeq" id="WP_149891223.1">
    <property type="nucleotide sequence ID" value="NZ_JBHUFA010000001.1"/>
</dbReference>
<organism evidence="12 13">
    <name type="scientific">Roseibium aestuarii</name>
    <dbReference type="NCBI Taxonomy" id="2600299"/>
    <lineage>
        <taxon>Bacteria</taxon>
        <taxon>Pseudomonadati</taxon>
        <taxon>Pseudomonadota</taxon>
        <taxon>Alphaproteobacteria</taxon>
        <taxon>Hyphomicrobiales</taxon>
        <taxon>Stappiaceae</taxon>
        <taxon>Roseibium</taxon>
    </lineage>
</organism>
<dbReference type="InterPro" id="IPR007419">
    <property type="entry name" value="BFD-like_2Fe2S-bd_dom"/>
</dbReference>
<dbReference type="Pfam" id="PF01568">
    <property type="entry name" value="Molydop_binding"/>
    <property type="match status" value="1"/>
</dbReference>
<evidence type="ECO:0000313" key="13">
    <source>
        <dbReference type="Proteomes" id="UP001597327"/>
    </source>
</evidence>
<dbReference type="Pfam" id="PF04879">
    <property type="entry name" value="Molybdop_Fe4S4"/>
    <property type="match status" value="1"/>
</dbReference>
<reference evidence="13" key="1">
    <citation type="journal article" date="2019" name="Int. J. Syst. Evol. Microbiol.">
        <title>The Global Catalogue of Microorganisms (GCM) 10K type strain sequencing project: providing services to taxonomists for standard genome sequencing and annotation.</title>
        <authorList>
            <consortium name="The Broad Institute Genomics Platform"/>
            <consortium name="The Broad Institute Genome Sequencing Center for Infectious Disease"/>
            <person name="Wu L."/>
            <person name="Ma J."/>
        </authorList>
    </citation>
    <scope>NUCLEOTIDE SEQUENCE [LARGE SCALE GENOMIC DNA]</scope>
    <source>
        <strain evidence="13">JCM 3369</strain>
    </source>
</reference>
<comment type="cofactor">
    <cofactor evidence="2">
        <name>[4Fe-4S] cluster</name>
        <dbReference type="ChEBI" id="CHEBI:49883"/>
    </cofactor>
</comment>
<dbReference type="SUPFAM" id="SSF50692">
    <property type="entry name" value="ADC-like"/>
    <property type="match status" value="1"/>
</dbReference>
<dbReference type="CDD" id="cd02754">
    <property type="entry name" value="MopB_Nitrate-R-NapA-like"/>
    <property type="match status" value="1"/>
</dbReference>
<evidence type="ECO:0000256" key="7">
    <source>
        <dbReference type="ARBA" id="ARBA00023002"/>
    </source>
</evidence>
<dbReference type="Pfam" id="PF04324">
    <property type="entry name" value="Fer2_BFD"/>
    <property type="match status" value="1"/>
</dbReference>
<evidence type="ECO:0000256" key="2">
    <source>
        <dbReference type="ARBA" id="ARBA00001966"/>
    </source>
</evidence>
<dbReference type="Proteomes" id="UP001597327">
    <property type="component" value="Unassembled WGS sequence"/>
</dbReference>
<keyword evidence="10" id="KW-0534">Nitrate assimilation</keyword>
<sequence length="901" mass="96695">MAGSCVTTRTTCPYCGVGCGVLASRFEDGTVTVKGDPDHPANLGRLCSKGSALAETLSLEDRLLFPSVGGKRASWDEALHAVSEGFARTIADHGPDSVALYVSGQILTEDYYVANKLMKGFIGSANIDTNSRLCMASSVAGHRRAFGSDTVPGTYEDLELADLIVLVGSNLAWCHPVLFQRIEAARRTRPNLRLVVVDPRRTATCELADLHLKLKPDTDVALFNGLLAFLHESGGLNDRYVNLHTSGLAQALEAAGSCDIRAIAEATGLAPQDVATFYSMVARTPKTVTVYSQGVNQSVCGTDKVNAILNTHLATGRIGRPGSGPFSVTGQPNAMGGREVGGLANMLAAHMDLENPDHRALVQSFWQSPRMAERPGLKAVDMFRAVRDGRIKAIWIMGTNPVDSLPDADGVAEALRACPLVVVSDVSTAVDTLAFAHVRLPAAAWGEKDGMVTNSERRMSRQKGFLPLPGEARADWWALAQVATRLGFGEAFAWQGSSDIIAEFARLSMERNQGSRDFDIGALAQITPEAFDGLAPFQWPWPAGTPAGESRFFADGGFFTPDRRARLVSVRQSAPRKLERRYPFVLNTGRIRDQWHTMTRTGKSERLSAHIAEPYAELHPDDAGLLGIAAADLVTVESPHGKVLVRALVTERAAQGNIFVPMHWTDQVSSKARVDAVVAPDTDPVSGQPGLKFTPVAVTRAEMQHYGFAVLREKPVDLDLTYWALAPIREGWRLEFACDGASTPCDPALRDLALRLLGQDSGGEDLISVEDRHAGSGRYASWTGDRLDGAVFVSREPVAVSRQWACGLLAQPAQSLTDRLGLLAGRSAAGRPDPGPIVCSCFQIGAKDIARAATQGHVTLEAIGQTLRAGTNCGSCRSEISSLLNALQDQQGDRHDIAQAG</sequence>
<keyword evidence="8" id="KW-0408">Iron</keyword>
<comment type="cofactor">
    <cofactor evidence="1">
        <name>Mo-bis(molybdopterin guanine dinucleotide)</name>
        <dbReference type="ChEBI" id="CHEBI:60539"/>
    </cofactor>
</comment>
<keyword evidence="9" id="KW-0411">Iron-sulfur</keyword>
<dbReference type="PANTHER" id="PTHR43105">
    <property type="entry name" value="RESPIRATORY NITRATE REDUCTASE"/>
    <property type="match status" value="1"/>
</dbReference>
<gene>
    <name evidence="12" type="ORF">ACFSC7_05645</name>
</gene>
<dbReference type="Gene3D" id="1.10.10.1100">
    <property type="entry name" value="BFD-like [2Fe-2S]-binding domain"/>
    <property type="match status" value="1"/>
</dbReference>
<keyword evidence="4" id="KW-0004">4Fe-4S</keyword>
<dbReference type="InterPro" id="IPR027467">
    <property type="entry name" value="MopterinOxRdtase_cofactor_BS"/>
</dbReference>
<evidence type="ECO:0000256" key="1">
    <source>
        <dbReference type="ARBA" id="ARBA00001942"/>
    </source>
</evidence>
<evidence type="ECO:0000256" key="10">
    <source>
        <dbReference type="ARBA" id="ARBA00023063"/>
    </source>
</evidence>
<accession>A0ABW4JTX8</accession>
<keyword evidence="13" id="KW-1185">Reference proteome</keyword>
<dbReference type="PROSITE" id="PS00551">
    <property type="entry name" value="MOLYBDOPTERIN_PROK_1"/>
    <property type="match status" value="1"/>
</dbReference>
<keyword evidence="7" id="KW-0560">Oxidoreductase</keyword>
<dbReference type="Gene3D" id="3.40.50.740">
    <property type="match status" value="1"/>
</dbReference>
<dbReference type="InterPro" id="IPR041957">
    <property type="entry name" value="CT_Nitrate-R-NapA-like"/>
</dbReference>
<dbReference type="Gene3D" id="3.40.228.10">
    <property type="entry name" value="Dimethylsulfoxide Reductase, domain 2"/>
    <property type="match status" value="1"/>
</dbReference>
<evidence type="ECO:0000313" key="12">
    <source>
        <dbReference type="EMBL" id="MFD1694991.1"/>
    </source>
</evidence>
<keyword evidence="5" id="KW-0500">Molybdenum</keyword>
<dbReference type="EMBL" id="JBHUFA010000001">
    <property type="protein sequence ID" value="MFD1694991.1"/>
    <property type="molecule type" value="Genomic_DNA"/>
</dbReference>
<evidence type="ECO:0000256" key="4">
    <source>
        <dbReference type="ARBA" id="ARBA00022485"/>
    </source>
</evidence>
<comment type="caution">
    <text evidence="12">The sequence shown here is derived from an EMBL/GenBank/DDBJ whole genome shotgun (WGS) entry which is preliminary data.</text>
</comment>
<dbReference type="PANTHER" id="PTHR43105:SF9">
    <property type="entry name" value="NADPH-FE(3+) OXIDOREDUCTASE SUBUNIT ALPHA"/>
    <property type="match status" value="1"/>
</dbReference>
<dbReference type="Gene3D" id="2.20.25.90">
    <property type="entry name" value="ADC-like domains"/>
    <property type="match status" value="1"/>
</dbReference>
<dbReference type="InterPro" id="IPR006656">
    <property type="entry name" value="Mopterin_OxRdtase"/>
</dbReference>
<dbReference type="InterPro" id="IPR006657">
    <property type="entry name" value="MoPterin_dinucl-bd_dom"/>
</dbReference>
<dbReference type="InterPro" id="IPR050123">
    <property type="entry name" value="Prok_molybdopt-oxidoreductase"/>
</dbReference>
<proteinExistence type="inferred from homology"/>
<evidence type="ECO:0000256" key="6">
    <source>
        <dbReference type="ARBA" id="ARBA00022723"/>
    </source>
</evidence>
<dbReference type="SUPFAM" id="SSF53706">
    <property type="entry name" value="Formate dehydrogenase/DMSO reductase, domains 1-3"/>
    <property type="match status" value="1"/>
</dbReference>
<evidence type="ECO:0000256" key="8">
    <source>
        <dbReference type="ARBA" id="ARBA00023004"/>
    </source>
</evidence>
<dbReference type="InterPro" id="IPR041854">
    <property type="entry name" value="BFD-like_2Fe2S-bd_dom_sf"/>
</dbReference>
<dbReference type="InterPro" id="IPR006963">
    <property type="entry name" value="Mopterin_OxRdtase_4Fe-4S_dom"/>
</dbReference>
<feature type="domain" description="4Fe-4S Mo/W bis-MGD-type" evidence="11">
    <location>
        <begin position="5"/>
        <end position="61"/>
    </location>
</feature>
<evidence type="ECO:0000259" key="11">
    <source>
        <dbReference type="PROSITE" id="PS51669"/>
    </source>
</evidence>
<dbReference type="CDD" id="cd02791">
    <property type="entry name" value="MopB_CT_Nitrate-R-NapA-like"/>
    <property type="match status" value="1"/>
</dbReference>